<dbReference type="InterPro" id="IPR046338">
    <property type="entry name" value="GAIN_dom_sf"/>
</dbReference>
<gene>
    <name evidence="1" type="ORF">GPM918_LOCUS35256</name>
    <name evidence="2" type="ORF">SRO942_LOCUS35972</name>
</gene>
<dbReference type="InterPro" id="IPR016186">
    <property type="entry name" value="C-type_lectin-like/link_sf"/>
</dbReference>
<name>A0A815QRB6_9BILA</name>
<dbReference type="Gene3D" id="3.10.100.10">
    <property type="entry name" value="Mannose-Binding Protein A, subunit A"/>
    <property type="match status" value="1"/>
</dbReference>
<evidence type="ECO:0000313" key="3">
    <source>
        <dbReference type="Proteomes" id="UP000663829"/>
    </source>
</evidence>
<protein>
    <recommendedName>
        <fullName evidence="4">C-type lectin domain-containing protein</fullName>
    </recommendedName>
</protein>
<comment type="caution">
    <text evidence="1">The sequence shown here is derived from an EMBL/GenBank/DDBJ whole genome shotgun (WGS) entry which is preliminary data.</text>
</comment>
<dbReference type="Proteomes" id="UP000681722">
    <property type="component" value="Unassembled WGS sequence"/>
</dbReference>
<dbReference type="AlphaFoldDB" id="A0A815QRB6"/>
<dbReference type="EMBL" id="CAJOBC010085715">
    <property type="protein sequence ID" value="CAF4334741.1"/>
    <property type="molecule type" value="Genomic_DNA"/>
</dbReference>
<reference evidence="1" key="1">
    <citation type="submission" date="2021-02" db="EMBL/GenBank/DDBJ databases">
        <authorList>
            <person name="Nowell W R."/>
        </authorList>
    </citation>
    <scope>NUCLEOTIDE SEQUENCE</scope>
</reference>
<keyword evidence="3" id="KW-1185">Reference proteome</keyword>
<dbReference type="EMBL" id="CAJNOQ010020254">
    <property type="protein sequence ID" value="CAF1465513.1"/>
    <property type="molecule type" value="Genomic_DNA"/>
</dbReference>
<dbReference type="OrthoDB" id="10037534at2759"/>
<organism evidence="1 3">
    <name type="scientific">Didymodactylos carnosus</name>
    <dbReference type="NCBI Taxonomy" id="1234261"/>
    <lineage>
        <taxon>Eukaryota</taxon>
        <taxon>Metazoa</taxon>
        <taxon>Spiralia</taxon>
        <taxon>Gnathifera</taxon>
        <taxon>Rotifera</taxon>
        <taxon>Eurotatoria</taxon>
        <taxon>Bdelloidea</taxon>
        <taxon>Philodinida</taxon>
        <taxon>Philodinidae</taxon>
        <taxon>Didymodactylos</taxon>
    </lineage>
</organism>
<sequence length="628" mass="71342">YSSDELVYCFTGMLQYYSIRKVPSDVRRFLYQTLFVSSTAKAFLSSTQSRKSSSESIYETTESSRESCVLTHQEKRPSGKVVETGVCDEYCDKMGCEKSEEHVACLNPDHPWSPHTLKFIVKHDRKCFIRITEVLKYNQAHDLCQKHGLQLAVIDDLVLLQKLKSLHLCNFKCKGECPDAKGHYIGLKRREDKLKEWIWANNVTWIEDPTIVRKDIYLHACAEYANQTNLDFEQYADSNVLCYIHNGQLKTTLWNKGEPNDYRDADYRTGEQCVEIISRGNIDDLGKLNDIPCIKPTLGVICEINDLKPRNLTKFEDYAILTGTNYSQNEYLLSDLLLNQLGKLTANLDSMNEMTAALESLLTLPSFSTDQATSVLNVVDQMVDITGEVKVDDSLKFVTNKLLRFLDKFPTKIEIFNNHQPTNFELDNMNISVFDTALTDATTTEWTTILTDSNTIVSLNINGVKHLMLGENNISSYRIIQTIFSNFNLFPIKNCTNNSNEDCNQTSIFIGQPLSYQIGNLNGTNSFDYDLIKIKIRVPQAVLSQNISCVYWDFSLNNGSWIPNGCRFDGYDNDYALIVRTATNNAIPRDILACGSSEIDDSSAQELCVKNIDFMNALATLRTLPEDF</sequence>
<evidence type="ECO:0000313" key="2">
    <source>
        <dbReference type="EMBL" id="CAF4334741.1"/>
    </source>
</evidence>
<evidence type="ECO:0008006" key="4">
    <source>
        <dbReference type="Google" id="ProtNLM"/>
    </source>
</evidence>
<dbReference type="Proteomes" id="UP000663829">
    <property type="component" value="Unassembled WGS sequence"/>
</dbReference>
<evidence type="ECO:0000313" key="1">
    <source>
        <dbReference type="EMBL" id="CAF1465513.1"/>
    </source>
</evidence>
<dbReference type="SUPFAM" id="SSF56436">
    <property type="entry name" value="C-type lectin-like"/>
    <property type="match status" value="1"/>
</dbReference>
<dbReference type="InterPro" id="IPR016187">
    <property type="entry name" value="CTDL_fold"/>
</dbReference>
<feature type="non-terminal residue" evidence="1">
    <location>
        <position position="1"/>
    </location>
</feature>
<proteinExistence type="predicted"/>
<accession>A0A815QRB6</accession>
<dbReference type="Gene3D" id="2.60.220.50">
    <property type="match status" value="1"/>
</dbReference>